<protein>
    <recommendedName>
        <fullName evidence="3">FAS1 domain-containing protein</fullName>
    </recommendedName>
</protein>
<dbReference type="GO" id="GO:0016236">
    <property type="term" value="P:macroautophagy"/>
    <property type="evidence" value="ECO:0007669"/>
    <property type="project" value="TreeGrafter"/>
</dbReference>
<dbReference type="InterPro" id="IPR050904">
    <property type="entry name" value="Adhesion/Biosynth-related"/>
</dbReference>
<dbReference type="Proteomes" id="UP000481858">
    <property type="component" value="Unassembled WGS sequence"/>
</dbReference>
<evidence type="ECO:0000256" key="1">
    <source>
        <dbReference type="SAM" id="MobiDB-lite"/>
    </source>
</evidence>
<dbReference type="InterPro" id="IPR000782">
    <property type="entry name" value="FAS1_domain"/>
</dbReference>
<dbReference type="PANTHER" id="PTHR10900:SF77">
    <property type="entry name" value="FI19380P1"/>
    <property type="match status" value="1"/>
</dbReference>
<accession>A0A7C8IUQ4</accession>
<organism evidence="4 5">
    <name type="scientific">Xylaria multiplex</name>
    <dbReference type="NCBI Taxonomy" id="323545"/>
    <lineage>
        <taxon>Eukaryota</taxon>
        <taxon>Fungi</taxon>
        <taxon>Dikarya</taxon>
        <taxon>Ascomycota</taxon>
        <taxon>Pezizomycotina</taxon>
        <taxon>Sordariomycetes</taxon>
        <taxon>Xylariomycetidae</taxon>
        <taxon>Xylariales</taxon>
        <taxon>Xylariaceae</taxon>
        <taxon>Xylaria</taxon>
    </lineage>
</organism>
<dbReference type="Gene3D" id="2.30.180.10">
    <property type="entry name" value="FAS1 domain"/>
    <property type="match status" value="2"/>
</dbReference>
<dbReference type="PANTHER" id="PTHR10900">
    <property type="entry name" value="PERIOSTIN-RELATED"/>
    <property type="match status" value="1"/>
</dbReference>
<evidence type="ECO:0000259" key="3">
    <source>
        <dbReference type="PROSITE" id="PS50213"/>
    </source>
</evidence>
<feature type="region of interest" description="Disordered" evidence="1">
    <location>
        <begin position="309"/>
        <end position="336"/>
    </location>
</feature>
<dbReference type="PROSITE" id="PS50213">
    <property type="entry name" value="FAS1"/>
    <property type="match status" value="2"/>
</dbReference>
<comment type="caution">
    <text evidence="4">The sequence shown here is derived from an EMBL/GenBank/DDBJ whole genome shotgun (WGS) entry which is preliminary data.</text>
</comment>
<evidence type="ECO:0000256" key="2">
    <source>
        <dbReference type="SAM" id="SignalP"/>
    </source>
</evidence>
<keyword evidence="2" id="KW-0732">Signal</keyword>
<feature type="signal peptide" evidence="2">
    <location>
        <begin position="1"/>
        <end position="17"/>
    </location>
</feature>
<evidence type="ECO:0000313" key="5">
    <source>
        <dbReference type="Proteomes" id="UP000481858"/>
    </source>
</evidence>
<dbReference type="Pfam" id="PF02469">
    <property type="entry name" value="Fasciclin"/>
    <property type="match status" value="2"/>
</dbReference>
<dbReference type="EMBL" id="WUBL01000019">
    <property type="protein sequence ID" value="KAF2970758.1"/>
    <property type="molecule type" value="Genomic_DNA"/>
</dbReference>
<reference evidence="4 5" key="1">
    <citation type="submission" date="2019-12" db="EMBL/GenBank/DDBJ databases">
        <title>Draft genome sequence of the ascomycete Xylaria multiplex DSM 110363.</title>
        <authorList>
            <person name="Buettner E."/>
            <person name="Kellner H."/>
        </authorList>
    </citation>
    <scope>NUCLEOTIDE SEQUENCE [LARGE SCALE GENOMIC DNA]</scope>
    <source>
        <strain evidence="4 5">DSM 110363</strain>
    </source>
</reference>
<feature type="domain" description="FAS1" evidence="3">
    <location>
        <begin position="174"/>
        <end position="300"/>
    </location>
</feature>
<dbReference type="OrthoDB" id="286301at2759"/>
<feature type="compositionally biased region" description="Low complexity" evidence="1">
    <location>
        <begin position="309"/>
        <end position="325"/>
    </location>
</feature>
<dbReference type="SUPFAM" id="SSF82153">
    <property type="entry name" value="FAS1 domain"/>
    <property type="match status" value="2"/>
</dbReference>
<evidence type="ECO:0000313" key="4">
    <source>
        <dbReference type="EMBL" id="KAF2970758.1"/>
    </source>
</evidence>
<dbReference type="FunFam" id="2.30.180.10:FF:000032">
    <property type="entry name" value="Fasciclin domain-containing protein, putative"/>
    <property type="match status" value="1"/>
</dbReference>
<sequence length="381" mass="39360">MQFKEFLLLSLIGTSTAQNASNLTDALGSENSTLSSLNSLLQQNPQFLQSLGNATNVTFLAPNNDALNAIMNNNTNSSSPISSPGDLDALLRYHILNGTYYASDFGNTSQFIPTQLTNSSYTNVTGGQRVECLADSNNNVTFISALRQNVSAVTNNINFTGGTIYIVNGVLSIPQNVTDTLANANLTAAAGALAATNQTQNLTDGRNVTIFAPNNDAFNAIGSVLSNQTTDQLSNITGYHVVNGTVAYSSDLQNGTLTTENGEEINISVINNETYVNSARLTVPDILFSNGVIHVIDQVLNPNNTSVAPDTTATSATPAYTSASSGTGGIPFTSGVTTPTTTYPAATSAGGQTAEGAAMPIQTGAIGAAALFGGAAMLANF</sequence>
<dbReference type="GO" id="GO:0000329">
    <property type="term" value="C:fungal-type vacuole membrane"/>
    <property type="evidence" value="ECO:0007669"/>
    <property type="project" value="TreeGrafter"/>
</dbReference>
<keyword evidence="5" id="KW-1185">Reference proteome</keyword>
<proteinExistence type="predicted"/>
<gene>
    <name evidence="4" type="ORF">GQX73_g2793</name>
</gene>
<dbReference type="SMART" id="SM00554">
    <property type="entry name" value="FAS1"/>
    <property type="match status" value="2"/>
</dbReference>
<feature type="chain" id="PRO_5028866655" description="FAS1 domain-containing protein" evidence="2">
    <location>
        <begin position="18"/>
        <end position="381"/>
    </location>
</feature>
<name>A0A7C8IUQ4_9PEZI</name>
<dbReference type="AlphaFoldDB" id="A0A7C8IUQ4"/>
<dbReference type="InterPro" id="IPR036378">
    <property type="entry name" value="FAS1_dom_sf"/>
</dbReference>
<feature type="domain" description="FAS1" evidence="3">
    <location>
        <begin position="21"/>
        <end position="171"/>
    </location>
</feature>
<dbReference type="InParanoid" id="A0A7C8IUQ4"/>